<evidence type="ECO:0000313" key="3">
    <source>
        <dbReference type="Proteomes" id="UP000254938"/>
    </source>
</evidence>
<sequence>MLFKVEMTVNIPPGFPANEAEEIKQREKAIRNNYSGKANGDISGALPAFMPTSVFSMFKMPKNCIKY</sequence>
<evidence type="ECO:0000259" key="1">
    <source>
        <dbReference type="Pfam" id="PF02426"/>
    </source>
</evidence>
<name>A0A377TT94_KLEPN</name>
<dbReference type="Pfam" id="PF02426">
    <property type="entry name" value="MIase"/>
    <property type="match status" value="1"/>
</dbReference>
<dbReference type="InterPro" id="IPR011008">
    <property type="entry name" value="Dimeric_a/b-barrel"/>
</dbReference>
<dbReference type="InterPro" id="IPR026029">
    <property type="entry name" value="MLI_dom"/>
</dbReference>
<proteinExistence type="predicted"/>
<dbReference type="GO" id="GO:0016853">
    <property type="term" value="F:isomerase activity"/>
    <property type="evidence" value="ECO:0007669"/>
    <property type="project" value="UniProtKB-KW"/>
</dbReference>
<dbReference type="EMBL" id="UGKQ01000007">
    <property type="protein sequence ID" value="STS82955.1"/>
    <property type="molecule type" value="Genomic_DNA"/>
</dbReference>
<gene>
    <name evidence="2" type="ORF">NCTC9140_04708</name>
</gene>
<organism evidence="2 3">
    <name type="scientific">Klebsiella pneumoniae</name>
    <dbReference type="NCBI Taxonomy" id="573"/>
    <lineage>
        <taxon>Bacteria</taxon>
        <taxon>Pseudomonadati</taxon>
        <taxon>Pseudomonadota</taxon>
        <taxon>Gammaproteobacteria</taxon>
        <taxon>Enterobacterales</taxon>
        <taxon>Enterobacteriaceae</taxon>
        <taxon>Klebsiella/Raoultella group</taxon>
        <taxon>Klebsiella</taxon>
        <taxon>Klebsiella pneumoniae complex</taxon>
    </lineage>
</organism>
<evidence type="ECO:0000313" key="2">
    <source>
        <dbReference type="EMBL" id="STS82955.1"/>
    </source>
</evidence>
<keyword evidence="2" id="KW-0413">Isomerase</keyword>
<dbReference type="Proteomes" id="UP000254938">
    <property type="component" value="Unassembled WGS sequence"/>
</dbReference>
<protein>
    <submittedName>
        <fullName evidence="2">Muconolactone isomerase</fullName>
    </submittedName>
</protein>
<accession>A0A377TT94</accession>
<reference evidence="2 3" key="1">
    <citation type="submission" date="2018-06" db="EMBL/GenBank/DDBJ databases">
        <authorList>
            <consortium name="Pathogen Informatics"/>
            <person name="Doyle S."/>
        </authorList>
    </citation>
    <scope>NUCLEOTIDE SEQUENCE [LARGE SCALE GENOMIC DNA]</scope>
    <source>
        <strain evidence="2 3">NCTC9140</strain>
    </source>
</reference>
<feature type="domain" description="Muconolactone isomerase" evidence="1">
    <location>
        <begin position="1"/>
        <end position="34"/>
    </location>
</feature>
<dbReference type="AlphaFoldDB" id="A0A377TT94"/>
<dbReference type="SUPFAM" id="SSF54909">
    <property type="entry name" value="Dimeric alpha+beta barrel"/>
    <property type="match status" value="1"/>
</dbReference>